<accession>A0ABV0BC01</accession>
<evidence type="ECO:0000313" key="3">
    <source>
        <dbReference type="Proteomes" id="UP001427805"/>
    </source>
</evidence>
<evidence type="ECO:0008006" key="4">
    <source>
        <dbReference type="Google" id="ProtNLM"/>
    </source>
</evidence>
<dbReference type="EMBL" id="JBDIZK010000007">
    <property type="protein sequence ID" value="MEN3748121.1"/>
    <property type="molecule type" value="Genomic_DNA"/>
</dbReference>
<sequence length="146" mass="15363">MGLVAAGSAALLLAGCNSFMGEAADGAMEVTRSAPNRWQISLNRVDANDTLRPALYQAAIVTKANGFGWFQILQANDGVLGLGRGASWLIAGISDPNAPVPCTARSGYEWQCKPQAVDEVIARVGPALNKTPEIIEQDLRVAGAQR</sequence>
<keyword evidence="1" id="KW-0732">Signal</keyword>
<feature type="signal peptide" evidence="1">
    <location>
        <begin position="1"/>
        <end position="23"/>
    </location>
</feature>
<proteinExistence type="predicted"/>
<organism evidence="2 3">
    <name type="scientific">Sphingomonas rustica</name>
    <dbReference type="NCBI Taxonomy" id="3103142"/>
    <lineage>
        <taxon>Bacteria</taxon>
        <taxon>Pseudomonadati</taxon>
        <taxon>Pseudomonadota</taxon>
        <taxon>Alphaproteobacteria</taxon>
        <taxon>Sphingomonadales</taxon>
        <taxon>Sphingomonadaceae</taxon>
        <taxon>Sphingomonas</taxon>
    </lineage>
</organism>
<gene>
    <name evidence="2" type="ORF">TPR58_13175</name>
</gene>
<protein>
    <recommendedName>
        <fullName evidence="4">Lipoprotein</fullName>
    </recommendedName>
</protein>
<evidence type="ECO:0000313" key="2">
    <source>
        <dbReference type="EMBL" id="MEN3748121.1"/>
    </source>
</evidence>
<dbReference type="Proteomes" id="UP001427805">
    <property type="component" value="Unassembled WGS sequence"/>
</dbReference>
<comment type="caution">
    <text evidence="2">The sequence shown here is derived from an EMBL/GenBank/DDBJ whole genome shotgun (WGS) entry which is preliminary data.</text>
</comment>
<reference evidence="2 3" key="1">
    <citation type="submission" date="2024-05" db="EMBL/GenBank/DDBJ databases">
        <title>Sphingomonas sp. HF-S3 16S ribosomal RNA gene Genome sequencing and assembly.</title>
        <authorList>
            <person name="Lee H."/>
        </authorList>
    </citation>
    <scope>NUCLEOTIDE SEQUENCE [LARGE SCALE GENOMIC DNA]</scope>
    <source>
        <strain evidence="2 3">HF-S3</strain>
    </source>
</reference>
<evidence type="ECO:0000256" key="1">
    <source>
        <dbReference type="SAM" id="SignalP"/>
    </source>
</evidence>
<keyword evidence="3" id="KW-1185">Reference proteome</keyword>
<name>A0ABV0BC01_9SPHN</name>
<feature type="chain" id="PRO_5047103701" description="Lipoprotein" evidence="1">
    <location>
        <begin position="24"/>
        <end position="146"/>
    </location>
</feature>